<feature type="compositionally biased region" description="Pro residues" evidence="6">
    <location>
        <begin position="382"/>
        <end position="391"/>
    </location>
</feature>
<dbReference type="EMBL" id="SWMS01000002">
    <property type="protein sequence ID" value="TKG72507.1"/>
    <property type="molecule type" value="Genomic_DNA"/>
</dbReference>
<dbReference type="InterPro" id="IPR013324">
    <property type="entry name" value="RNA_pol_sigma_r3/r4-like"/>
</dbReference>
<dbReference type="InterPro" id="IPR027383">
    <property type="entry name" value="Znf_put"/>
</dbReference>
<feature type="domain" description="RNA polymerase sigma-70 region 2" evidence="7">
    <location>
        <begin position="66"/>
        <end position="134"/>
    </location>
</feature>
<dbReference type="PANTHER" id="PTHR43133">
    <property type="entry name" value="RNA POLYMERASE ECF-TYPE SIGMA FACTO"/>
    <property type="match status" value="1"/>
</dbReference>
<keyword evidence="10" id="KW-1185">Reference proteome</keyword>
<dbReference type="Gene3D" id="1.10.10.10">
    <property type="entry name" value="Winged helix-like DNA-binding domain superfamily/Winged helix DNA-binding domain"/>
    <property type="match status" value="1"/>
</dbReference>
<keyword evidence="4" id="KW-0238">DNA-binding</keyword>
<evidence type="ECO:0000256" key="2">
    <source>
        <dbReference type="ARBA" id="ARBA00023015"/>
    </source>
</evidence>
<dbReference type="Pfam" id="PF04542">
    <property type="entry name" value="Sigma70_r2"/>
    <property type="match status" value="1"/>
</dbReference>
<evidence type="ECO:0000256" key="5">
    <source>
        <dbReference type="ARBA" id="ARBA00023163"/>
    </source>
</evidence>
<sequence length="459" mass="47502">MSMWRCGICGMVCTGLPSWPGSCAVPPSMARHDGPEAPMTCDDEAADDAALIAAVRDGRVDAYAELVERHVGAALGVASLLEAGALDREDFVADAFARVFSAIRQGGGPDERFRAYLLATLRNVVATARRRGRRVELHADVPEVMRAAGADERAEDRRSAELARTAFASLPARWRAVLWYSEVEGRRAATVGKMLGIKPNAAAALAVRAREGLRQAFLQAHVPYAVDSDCERFRADLGTWVRGKLRDGRSRVLTRHLDNCPACRDVATALKEVNNALPGVFAPALCGAAPAVASPVSPSVSVAPSAVASHSSVVAAVASGGGKIAVGITLGVTAVVAPQTTALPYQFEGATAAERSVASRAGDVPALRTACCAYRVRHPDPPADTPSPPGAADPLLSVPGAGPGPDEVPRSLPEGVPASAVRGAPSIVEKAPPADDPLAPVAAPPALSLHVVAADPAER</sequence>
<dbReference type="SUPFAM" id="SSF88946">
    <property type="entry name" value="Sigma2 domain of RNA polymerase sigma factors"/>
    <property type="match status" value="1"/>
</dbReference>
<dbReference type="InterPro" id="IPR041916">
    <property type="entry name" value="Anti_sigma_zinc_sf"/>
</dbReference>
<dbReference type="NCBIfam" id="TIGR02937">
    <property type="entry name" value="sigma70-ECF"/>
    <property type="match status" value="1"/>
</dbReference>
<evidence type="ECO:0000256" key="4">
    <source>
        <dbReference type="ARBA" id="ARBA00023125"/>
    </source>
</evidence>
<gene>
    <name evidence="9" type="ORF">FCN18_04435</name>
</gene>
<protein>
    <submittedName>
        <fullName evidence="9">Sigma-70 family RNA polymerase sigma factor</fullName>
    </submittedName>
</protein>
<feature type="region of interest" description="Disordered" evidence="6">
    <location>
        <begin position="378"/>
        <end position="441"/>
    </location>
</feature>
<dbReference type="InterPro" id="IPR014284">
    <property type="entry name" value="RNA_pol_sigma-70_dom"/>
</dbReference>
<keyword evidence="3" id="KW-0731">Sigma factor</keyword>
<dbReference type="Gene3D" id="1.10.1740.10">
    <property type="match status" value="1"/>
</dbReference>
<dbReference type="InterPro" id="IPR013325">
    <property type="entry name" value="RNA_pol_sigma_r2"/>
</dbReference>
<keyword evidence="2" id="KW-0805">Transcription regulation</keyword>
<keyword evidence="5" id="KW-0804">Transcription</keyword>
<proteinExistence type="inferred from homology"/>
<dbReference type="Proteomes" id="UP000309992">
    <property type="component" value="Unassembled WGS sequence"/>
</dbReference>
<organism evidence="9 10">
    <name type="scientific">Prauserella endophytica</name>
    <dbReference type="NCBI Taxonomy" id="1592324"/>
    <lineage>
        <taxon>Bacteria</taxon>
        <taxon>Bacillati</taxon>
        <taxon>Actinomycetota</taxon>
        <taxon>Actinomycetes</taxon>
        <taxon>Pseudonocardiales</taxon>
        <taxon>Pseudonocardiaceae</taxon>
        <taxon>Prauserella</taxon>
        <taxon>Prauserella coralliicola group</taxon>
    </lineage>
</organism>
<evidence type="ECO:0000256" key="6">
    <source>
        <dbReference type="SAM" id="MobiDB-lite"/>
    </source>
</evidence>
<comment type="caution">
    <text evidence="9">The sequence shown here is derived from an EMBL/GenBank/DDBJ whole genome shotgun (WGS) entry which is preliminary data.</text>
</comment>
<evidence type="ECO:0000256" key="3">
    <source>
        <dbReference type="ARBA" id="ARBA00023082"/>
    </source>
</evidence>
<dbReference type="InterPro" id="IPR039425">
    <property type="entry name" value="RNA_pol_sigma-70-like"/>
</dbReference>
<evidence type="ECO:0000313" key="10">
    <source>
        <dbReference type="Proteomes" id="UP000309992"/>
    </source>
</evidence>
<comment type="similarity">
    <text evidence="1">Belongs to the sigma-70 factor family. ECF subfamily.</text>
</comment>
<evidence type="ECO:0000259" key="8">
    <source>
        <dbReference type="Pfam" id="PF13490"/>
    </source>
</evidence>
<dbReference type="Gene3D" id="1.10.10.1320">
    <property type="entry name" value="Anti-sigma factor, zinc-finger domain"/>
    <property type="match status" value="1"/>
</dbReference>
<reference evidence="9 10" key="1">
    <citation type="journal article" date="2015" name="Antonie Van Leeuwenhoek">
        <title>Prauserella endophytica sp. nov., an endophytic actinobacterium isolated from Tamarix taklamakanensis.</title>
        <authorList>
            <person name="Liu J.M."/>
            <person name="Habden X."/>
            <person name="Guo L."/>
            <person name="Tuo L."/>
            <person name="Jiang Z.K."/>
            <person name="Liu S.W."/>
            <person name="Liu X.F."/>
            <person name="Chen L."/>
            <person name="Li R.F."/>
            <person name="Zhang Y.Q."/>
            <person name="Sun C.H."/>
        </authorList>
    </citation>
    <scope>NUCLEOTIDE SEQUENCE [LARGE SCALE GENOMIC DNA]</scope>
    <source>
        <strain evidence="9 10">CGMCC 4.7182</strain>
    </source>
</reference>
<accession>A0ABY2S9K2</accession>
<feature type="domain" description="Putative zinc-finger" evidence="8">
    <location>
        <begin position="230"/>
        <end position="264"/>
    </location>
</feature>
<dbReference type="InterPro" id="IPR036388">
    <property type="entry name" value="WH-like_DNA-bd_sf"/>
</dbReference>
<dbReference type="InterPro" id="IPR007627">
    <property type="entry name" value="RNA_pol_sigma70_r2"/>
</dbReference>
<dbReference type="Pfam" id="PF13490">
    <property type="entry name" value="zf-HC2"/>
    <property type="match status" value="1"/>
</dbReference>
<dbReference type="SUPFAM" id="SSF88659">
    <property type="entry name" value="Sigma3 and sigma4 domains of RNA polymerase sigma factors"/>
    <property type="match status" value="1"/>
</dbReference>
<evidence type="ECO:0000259" key="7">
    <source>
        <dbReference type="Pfam" id="PF04542"/>
    </source>
</evidence>
<name>A0ABY2S9K2_9PSEU</name>
<evidence type="ECO:0000313" key="9">
    <source>
        <dbReference type="EMBL" id="TKG72507.1"/>
    </source>
</evidence>
<dbReference type="PANTHER" id="PTHR43133:SF8">
    <property type="entry name" value="RNA POLYMERASE SIGMA FACTOR HI_1459-RELATED"/>
    <property type="match status" value="1"/>
</dbReference>
<evidence type="ECO:0000256" key="1">
    <source>
        <dbReference type="ARBA" id="ARBA00010641"/>
    </source>
</evidence>